<proteinExistence type="predicted"/>
<keyword evidence="2" id="KW-1185">Reference proteome</keyword>
<name>A0A1D8GBN6_9FIRM</name>
<organism evidence="1 2">
    <name type="scientific">Geosporobacter ferrireducens</name>
    <dbReference type="NCBI Taxonomy" id="1424294"/>
    <lineage>
        <taxon>Bacteria</taxon>
        <taxon>Bacillati</taxon>
        <taxon>Bacillota</taxon>
        <taxon>Clostridia</taxon>
        <taxon>Peptostreptococcales</taxon>
        <taxon>Thermotaleaceae</taxon>
        <taxon>Geosporobacter</taxon>
    </lineage>
</organism>
<sequence length="62" mass="7009">MKKIGGVEIHAATNKTLQLPDHIPIVPDRLKIQPKLEEMPVIGIHGGNMFVRNGERINRSHY</sequence>
<dbReference type="AlphaFoldDB" id="A0A1D8GBN6"/>
<reference evidence="1 2" key="1">
    <citation type="submission" date="2016-09" db="EMBL/GenBank/DDBJ databases">
        <title>Genomic analysis reveals versatility of anaerobic energy metabolism of Geosporobacter ferrireducens IRF9 of phylum Firmicutes.</title>
        <authorList>
            <person name="Kim S.-J."/>
        </authorList>
    </citation>
    <scope>NUCLEOTIDE SEQUENCE [LARGE SCALE GENOMIC DNA]</scope>
    <source>
        <strain evidence="1 2">IRF9</strain>
    </source>
</reference>
<gene>
    <name evidence="1" type="ORF">Gferi_01115</name>
</gene>
<dbReference type="EMBL" id="CP017269">
    <property type="protein sequence ID" value="AOT68309.1"/>
    <property type="molecule type" value="Genomic_DNA"/>
</dbReference>
<dbReference type="STRING" id="1424294.Gferi_01115"/>
<dbReference type="Proteomes" id="UP000095743">
    <property type="component" value="Chromosome"/>
</dbReference>
<protein>
    <submittedName>
        <fullName evidence="1">Uncharacterized protein</fullName>
    </submittedName>
</protein>
<evidence type="ECO:0000313" key="2">
    <source>
        <dbReference type="Proteomes" id="UP000095743"/>
    </source>
</evidence>
<accession>A0A1D8GBN6</accession>
<evidence type="ECO:0000313" key="1">
    <source>
        <dbReference type="EMBL" id="AOT68309.1"/>
    </source>
</evidence>
<dbReference type="KEGG" id="gfe:Gferi_01115"/>